<feature type="region of interest" description="Disordered" evidence="1">
    <location>
        <begin position="278"/>
        <end position="311"/>
    </location>
</feature>
<dbReference type="InterPro" id="IPR027417">
    <property type="entry name" value="P-loop_NTPase"/>
</dbReference>
<gene>
    <name evidence="2" type="ORF">TRM7557_03230</name>
</gene>
<dbReference type="OrthoDB" id="8481769at2"/>
<sequence>MKVILHIGAHRCATTSFQGYLGRKERELSARGIVCVGPKRIRSGLFHGIQPGPMPVIGRDPQKRARGRLALHMRSLSDVGMQSVLFTDASMMGRLEENIAAGSLYAGIGERLARYDWAFDGAISDVVLNIRSLDTWWASALSHSLTVTERWPGHDQLAKIAEARRTWRDVITDIYCAMPGARLLVCPHEDFATRPAAQLSAVTGQPSPATSGMFRLNPSLRLPHLRASLPARIACRLPAGNGRWGPFTEMQAASLREAYADDMMWLIGGADGYAELLESPNKNKGRETAPTRHLTRGTTHDPTEGHMAGAG</sequence>
<dbReference type="Proteomes" id="UP000052022">
    <property type="component" value="Unassembled WGS sequence"/>
</dbReference>
<evidence type="ECO:0000313" key="2">
    <source>
        <dbReference type="EMBL" id="CUH81082.1"/>
    </source>
</evidence>
<protein>
    <recommendedName>
        <fullName evidence="4">Sulfotransferase family protein</fullName>
    </recommendedName>
</protein>
<dbReference type="RefSeq" id="WP_058291233.1">
    <property type="nucleotide sequence ID" value="NZ_CYSD01000042.1"/>
</dbReference>
<keyword evidence="3" id="KW-1185">Reference proteome</keyword>
<accession>A0A0P1GGQ9</accession>
<dbReference type="EMBL" id="CYSD01000042">
    <property type="protein sequence ID" value="CUH81082.1"/>
    <property type="molecule type" value="Genomic_DNA"/>
</dbReference>
<name>A0A0P1GGQ9_9RHOB</name>
<dbReference type="SUPFAM" id="SSF52540">
    <property type="entry name" value="P-loop containing nucleoside triphosphate hydrolases"/>
    <property type="match status" value="1"/>
</dbReference>
<evidence type="ECO:0008006" key="4">
    <source>
        <dbReference type="Google" id="ProtNLM"/>
    </source>
</evidence>
<dbReference type="AlphaFoldDB" id="A0A0P1GGQ9"/>
<reference evidence="2 3" key="1">
    <citation type="submission" date="2015-09" db="EMBL/GenBank/DDBJ databases">
        <authorList>
            <consortium name="Swine Surveillance"/>
        </authorList>
    </citation>
    <scope>NUCLEOTIDE SEQUENCE [LARGE SCALE GENOMIC DNA]</scope>
    <source>
        <strain evidence="2 3">CECT 7557</strain>
    </source>
</reference>
<evidence type="ECO:0000313" key="3">
    <source>
        <dbReference type="Proteomes" id="UP000052022"/>
    </source>
</evidence>
<organism evidence="2 3">
    <name type="scientific">Tritonibacter multivorans</name>
    <dbReference type="NCBI Taxonomy" id="928856"/>
    <lineage>
        <taxon>Bacteria</taxon>
        <taxon>Pseudomonadati</taxon>
        <taxon>Pseudomonadota</taxon>
        <taxon>Alphaproteobacteria</taxon>
        <taxon>Rhodobacterales</taxon>
        <taxon>Paracoccaceae</taxon>
        <taxon>Tritonibacter</taxon>
    </lineage>
</organism>
<proteinExistence type="predicted"/>
<dbReference type="STRING" id="928856.SAMN04488049_10266"/>
<evidence type="ECO:0000256" key="1">
    <source>
        <dbReference type="SAM" id="MobiDB-lite"/>
    </source>
</evidence>